<name>A0A2W1NRJ0_9FLAO</name>
<dbReference type="OrthoDB" id="9804152at2"/>
<dbReference type="GO" id="GO:0016020">
    <property type="term" value="C:membrane"/>
    <property type="evidence" value="ECO:0007669"/>
    <property type="project" value="UniProtKB-SubCell"/>
</dbReference>
<proteinExistence type="inferred from homology"/>
<dbReference type="InterPro" id="IPR011990">
    <property type="entry name" value="TPR-like_helical_dom_sf"/>
</dbReference>
<dbReference type="Gene3D" id="1.20.1440.20">
    <property type="entry name" value="LemA-like domain"/>
    <property type="match status" value="1"/>
</dbReference>
<feature type="transmembrane region" description="Helical" evidence="7">
    <location>
        <begin position="153"/>
        <end position="172"/>
    </location>
</feature>
<evidence type="ECO:0000313" key="8">
    <source>
        <dbReference type="EMBL" id="PZE17278.1"/>
    </source>
</evidence>
<comment type="caution">
    <text evidence="8">The sequence shown here is derived from an EMBL/GenBank/DDBJ whole genome shotgun (WGS) entry which is preliminary data.</text>
</comment>
<reference evidence="8 9" key="1">
    <citation type="submission" date="2018-06" db="EMBL/GenBank/DDBJ databases">
        <title>The draft genome sequence of Crocinitomix sp. SM1701.</title>
        <authorList>
            <person name="Zhang X."/>
        </authorList>
    </citation>
    <scope>NUCLEOTIDE SEQUENCE [LARGE SCALE GENOMIC DNA]</scope>
    <source>
        <strain evidence="8 9">SM1701</strain>
    </source>
</reference>
<dbReference type="RefSeq" id="WP_111062803.1">
    <property type="nucleotide sequence ID" value="NZ_JBHUCU010000016.1"/>
</dbReference>
<organism evidence="8 9">
    <name type="scientific">Putridiphycobacter roseus</name>
    <dbReference type="NCBI Taxonomy" id="2219161"/>
    <lineage>
        <taxon>Bacteria</taxon>
        <taxon>Pseudomonadati</taxon>
        <taxon>Bacteroidota</taxon>
        <taxon>Flavobacteriia</taxon>
        <taxon>Flavobacteriales</taxon>
        <taxon>Crocinitomicaceae</taxon>
        <taxon>Putridiphycobacter</taxon>
    </lineage>
</organism>
<dbReference type="EMBL" id="QKSB01000004">
    <property type="protein sequence ID" value="PZE17278.1"/>
    <property type="molecule type" value="Genomic_DNA"/>
</dbReference>
<keyword evidence="4 7" id="KW-1133">Transmembrane helix</keyword>
<gene>
    <name evidence="8" type="ORF">DNU06_08370</name>
</gene>
<keyword evidence="3 7" id="KW-0812">Transmembrane</keyword>
<dbReference type="Gene3D" id="1.25.40.10">
    <property type="entry name" value="Tetratricopeptide repeat domain"/>
    <property type="match status" value="1"/>
</dbReference>
<comment type="subcellular location">
    <subcellularLocation>
        <location evidence="1">Membrane</location>
        <topology evidence="1">Single-pass membrane protein</topology>
    </subcellularLocation>
</comment>
<dbReference type="Pfam" id="PF04011">
    <property type="entry name" value="LemA"/>
    <property type="match status" value="1"/>
</dbReference>
<evidence type="ECO:0000256" key="2">
    <source>
        <dbReference type="ARBA" id="ARBA00008854"/>
    </source>
</evidence>
<accession>A0A2W1NRJ0</accession>
<evidence type="ECO:0000256" key="1">
    <source>
        <dbReference type="ARBA" id="ARBA00004167"/>
    </source>
</evidence>
<evidence type="ECO:0000256" key="6">
    <source>
        <dbReference type="SAM" id="Coils"/>
    </source>
</evidence>
<keyword evidence="9" id="KW-1185">Reference proteome</keyword>
<keyword evidence="6" id="KW-0175">Coiled coil</keyword>
<dbReference type="SUPFAM" id="SSF140478">
    <property type="entry name" value="LemA-like"/>
    <property type="match status" value="1"/>
</dbReference>
<protein>
    <submittedName>
        <fullName evidence="8">Uncharacterized protein</fullName>
    </submittedName>
</protein>
<dbReference type="InterPro" id="IPR007156">
    <property type="entry name" value="MamQ_LemA"/>
</dbReference>
<keyword evidence="5 7" id="KW-0472">Membrane</keyword>
<feature type="coiled-coil region" evidence="6">
    <location>
        <begin position="184"/>
        <end position="242"/>
    </location>
</feature>
<evidence type="ECO:0000256" key="5">
    <source>
        <dbReference type="ARBA" id="ARBA00023136"/>
    </source>
</evidence>
<dbReference type="Proteomes" id="UP000249248">
    <property type="component" value="Unassembled WGS sequence"/>
</dbReference>
<dbReference type="SUPFAM" id="SSF48452">
    <property type="entry name" value="TPR-like"/>
    <property type="match status" value="1"/>
</dbReference>
<evidence type="ECO:0000313" key="9">
    <source>
        <dbReference type="Proteomes" id="UP000249248"/>
    </source>
</evidence>
<comment type="similarity">
    <text evidence="2">Belongs to the LemA family.</text>
</comment>
<evidence type="ECO:0000256" key="4">
    <source>
        <dbReference type="ARBA" id="ARBA00022989"/>
    </source>
</evidence>
<sequence>MDFKEEKYQAQLRAIVNATEASGDRPLSLSELKELANSMGLSDKEWEQLLEEGNRLLALAKNHLKARNYTDAVTAADEATAINPYLKDGNAVLAQAYLMQWLDDQDLVKMQKAEYYARKELKVDAHDTQALNVLSTVQNKKRILGKDGKLKKYLFIGLGVISLLILISYFSISGNSSKGTAFKLIELEEEVNAKYELIQTATERRNNLVPELLKAVQSNDNNRAIINEIENLQKQISSANATEIIPLEMALEKKINEAKGLVSTNDSKSSLIISIEGAENRISFARSAYNEAVKNYNVLVKQNQADFPQFETKPYYP</sequence>
<dbReference type="AlphaFoldDB" id="A0A2W1NRJ0"/>
<evidence type="ECO:0000256" key="7">
    <source>
        <dbReference type="SAM" id="Phobius"/>
    </source>
</evidence>
<dbReference type="InterPro" id="IPR023353">
    <property type="entry name" value="LemA-like_dom_sf"/>
</dbReference>
<evidence type="ECO:0000256" key="3">
    <source>
        <dbReference type="ARBA" id="ARBA00022692"/>
    </source>
</evidence>